<dbReference type="PANTHER" id="PTHR23033">
    <property type="entry name" value="BETA1,3-GALACTOSYLTRANSFERASE"/>
    <property type="match status" value="1"/>
</dbReference>
<feature type="domain" description="Fringe-like glycosyltransferase" evidence="13">
    <location>
        <begin position="190"/>
        <end position="269"/>
    </location>
</feature>
<dbReference type="GeneID" id="30973563"/>
<evidence type="ECO:0000256" key="8">
    <source>
        <dbReference type="ARBA" id="ARBA00022741"/>
    </source>
</evidence>
<dbReference type="OrthoDB" id="414175at2759"/>
<dbReference type="GO" id="GO:0016263">
    <property type="term" value="F:glycoprotein-N-acetylgalactosamine 3-beta-galactosyltransferase activity"/>
    <property type="evidence" value="ECO:0007669"/>
    <property type="project" value="UniProtKB-EC"/>
</dbReference>
<dbReference type="OMA" id="CATFPKH"/>
<organism evidence="14 15">
    <name type="scientific">Aspergillus aculeatus (strain ATCC 16872 / CBS 172.66 / WB 5094)</name>
    <dbReference type="NCBI Taxonomy" id="690307"/>
    <lineage>
        <taxon>Eukaryota</taxon>
        <taxon>Fungi</taxon>
        <taxon>Dikarya</taxon>
        <taxon>Ascomycota</taxon>
        <taxon>Pezizomycotina</taxon>
        <taxon>Eurotiomycetes</taxon>
        <taxon>Eurotiomycetidae</taxon>
        <taxon>Eurotiales</taxon>
        <taxon>Aspergillaceae</taxon>
        <taxon>Aspergillus</taxon>
        <taxon>Aspergillus subgen. Circumdati</taxon>
    </lineage>
</organism>
<dbReference type="EC" id="2.4.1.122" evidence="4"/>
<evidence type="ECO:0000256" key="5">
    <source>
        <dbReference type="ARBA" id="ARBA00022676"/>
    </source>
</evidence>
<evidence type="ECO:0000256" key="4">
    <source>
        <dbReference type="ARBA" id="ARBA00012557"/>
    </source>
</evidence>
<dbReference type="GO" id="GO:0000166">
    <property type="term" value="F:nucleotide binding"/>
    <property type="evidence" value="ECO:0007669"/>
    <property type="project" value="UniProtKB-KW"/>
</dbReference>
<evidence type="ECO:0000256" key="10">
    <source>
        <dbReference type="ARBA" id="ARBA00022989"/>
    </source>
</evidence>
<comment type="subcellular location">
    <subcellularLocation>
        <location evidence="1">Membrane</location>
        <topology evidence="1">Single-pass type II membrane protein</topology>
    </subcellularLocation>
</comment>
<feature type="domain" description="Apple" evidence="12">
    <location>
        <begin position="400"/>
        <end position="431"/>
    </location>
</feature>
<keyword evidence="15" id="KW-1185">Reference proteome</keyword>
<sequence>MGRETGHRRRPYPTMFARKPANLLALILLFVIGASIFKVELGNGPFDPRSLYRLDRHHKEPGYWDWETTTRFSRTQNYKVDDDHICDSFPTYLLSRIQIVLKIGASEPQDRVNAHLSTVTRCISNLIVVSDRESELQGHHVHDVLATLPESFRANVSDFEAYDTLQNGRLKSVAGPQGWRLDRFKFLPMVERAHEINPTADWFVFIESDTYVVWDNMFRLLDQFNPSVPLYMGSPSPGRPLDHDEISYFAYGGSGFVLSTAAVKKLVARETGAHGEYTQPPLSEQYEDLVKADCCGDSILGWALHEKGVELSGFWPMFNPHPLHGIPFDDVHWCQPVISMHKTLISDMAGLMHFENQRDRSEPLLYSDLLEYLKLGTFDERLDWDNGDWGGWQEPPESPGHASFDACRAACHDHPECLSFTYDSTGHCVFVRTVRLGAKKLLGDANTRLSSGWDLEKIQHWRNTHQCEKPLWVKPSTTRKF</sequence>
<dbReference type="VEuPathDB" id="FungiDB:ASPACDRAFT_30633"/>
<protein>
    <recommendedName>
        <fullName evidence="4">N-acetylgalactosaminide beta-1,3-galactosyltransferase</fullName>
        <ecNumber evidence="4">2.4.1.122</ecNumber>
    </recommendedName>
</protein>
<evidence type="ECO:0000256" key="3">
    <source>
        <dbReference type="ARBA" id="ARBA00006462"/>
    </source>
</evidence>
<dbReference type="Proteomes" id="UP000184546">
    <property type="component" value="Unassembled WGS sequence"/>
</dbReference>
<dbReference type="InterPro" id="IPR026050">
    <property type="entry name" value="C1GALT1/C1GALT1_chp1"/>
</dbReference>
<dbReference type="Gene3D" id="3.90.550.50">
    <property type="match status" value="1"/>
</dbReference>
<evidence type="ECO:0000256" key="9">
    <source>
        <dbReference type="ARBA" id="ARBA00022968"/>
    </source>
</evidence>
<dbReference type="EMBL" id="KV878979">
    <property type="protein sequence ID" value="OJJ98969.1"/>
    <property type="molecule type" value="Genomic_DNA"/>
</dbReference>
<comment type="pathway">
    <text evidence="2">Protein modification; protein glycosylation.</text>
</comment>
<dbReference type="InterPro" id="IPR003378">
    <property type="entry name" value="Fringe-like_glycosylTrfase"/>
</dbReference>
<keyword evidence="11" id="KW-0472">Membrane</keyword>
<keyword evidence="8" id="KW-0547">Nucleotide-binding</keyword>
<evidence type="ECO:0000256" key="6">
    <source>
        <dbReference type="ARBA" id="ARBA00022679"/>
    </source>
</evidence>
<evidence type="ECO:0000256" key="7">
    <source>
        <dbReference type="ARBA" id="ARBA00022692"/>
    </source>
</evidence>
<dbReference type="Pfam" id="PF02434">
    <property type="entry name" value="Fringe"/>
    <property type="match status" value="1"/>
</dbReference>
<dbReference type="InterPro" id="IPR003609">
    <property type="entry name" value="Pan_app"/>
</dbReference>
<comment type="similarity">
    <text evidence="3">Belongs to the glycosyltransferase 31 family. Beta3-Gal-T subfamily.</text>
</comment>
<dbReference type="GO" id="GO:0016020">
    <property type="term" value="C:membrane"/>
    <property type="evidence" value="ECO:0007669"/>
    <property type="project" value="UniProtKB-SubCell"/>
</dbReference>
<evidence type="ECO:0000259" key="13">
    <source>
        <dbReference type="Pfam" id="PF02434"/>
    </source>
</evidence>
<dbReference type="PANTHER" id="PTHR23033:SF43">
    <property type="entry name" value="APPLE DOMAIN-CONTAINING PROTEIN"/>
    <property type="match status" value="1"/>
</dbReference>
<keyword evidence="9" id="KW-0735">Signal-anchor</keyword>
<dbReference type="Gene3D" id="3.50.4.10">
    <property type="entry name" value="Hepatocyte Growth Factor"/>
    <property type="match status" value="1"/>
</dbReference>
<dbReference type="Pfam" id="PF00024">
    <property type="entry name" value="PAN_1"/>
    <property type="match status" value="1"/>
</dbReference>
<dbReference type="AlphaFoldDB" id="A0A1L9WRW0"/>
<gene>
    <name evidence="14" type="ORF">ASPACDRAFT_30633</name>
</gene>
<reference evidence="15" key="1">
    <citation type="journal article" date="2017" name="Genome Biol.">
        <title>Comparative genomics reveals high biological diversity and specific adaptations in the industrially and medically important fungal genus Aspergillus.</title>
        <authorList>
            <person name="de Vries R.P."/>
            <person name="Riley R."/>
            <person name="Wiebenga A."/>
            <person name="Aguilar-Osorio G."/>
            <person name="Amillis S."/>
            <person name="Uchima C.A."/>
            <person name="Anderluh G."/>
            <person name="Asadollahi M."/>
            <person name="Askin M."/>
            <person name="Barry K."/>
            <person name="Battaglia E."/>
            <person name="Bayram O."/>
            <person name="Benocci T."/>
            <person name="Braus-Stromeyer S.A."/>
            <person name="Caldana C."/>
            <person name="Canovas D."/>
            <person name="Cerqueira G.C."/>
            <person name="Chen F."/>
            <person name="Chen W."/>
            <person name="Choi C."/>
            <person name="Clum A."/>
            <person name="Dos Santos R.A."/>
            <person name="Damasio A.R."/>
            <person name="Diallinas G."/>
            <person name="Emri T."/>
            <person name="Fekete E."/>
            <person name="Flipphi M."/>
            <person name="Freyberg S."/>
            <person name="Gallo A."/>
            <person name="Gournas C."/>
            <person name="Habgood R."/>
            <person name="Hainaut M."/>
            <person name="Harispe M.L."/>
            <person name="Henrissat B."/>
            <person name="Hilden K.S."/>
            <person name="Hope R."/>
            <person name="Hossain A."/>
            <person name="Karabika E."/>
            <person name="Karaffa L."/>
            <person name="Karanyi Z."/>
            <person name="Krasevec N."/>
            <person name="Kuo A."/>
            <person name="Kusch H."/>
            <person name="LaButti K."/>
            <person name="Lagendijk E.L."/>
            <person name="Lapidus A."/>
            <person name="Levasseur A."/>
            <person name="Lindquist E."/>
            <person name="Lipzen A."/>
            <person name="Logrieco A.F."/>
            <person name="MacCabe A."/>
            <person name="Maekelae M.R."/>
            <person name="Malavazi I."/>
            <person name="Melin P."/>
            <person name="Meyer V."/>
            <person name="Mielnichuk N."/>
            <person name="Miskei M."/>
            <person name="Molnar A.P."/>
            <person name="Mule G."/>
            <person name="Ngan C.Y."/>
            <person name="Orejas M."/>
            <person name="Orosz E."/>
            <person name="Ouedraogo J.P."/>
            <person name="Overkamp K.M."/>
            <person name="Park H.-S."/>
            <person name="Perrone G."/>
            <person name="Piumi F."/>
            <person name="Punt P.J."/>
            <person name="Ram A.F."/>
            <person name="Ramon A."/>
            <person name="Rauscher S."/>
            <person name="Record E."/>
            <person name="Riano-Pachon D.M."/>
            <person name="Robert V."/>
            <person name="Roehrig J."/>
            <person name="Ruller R."/>
            <person name="Salamov A."/>
            <person name="Salih N.S."/>
            <person name="Samson R.A."/>
            <person name="Sandor E."/>
            <person name="Sanguinetti M."/>
            <person name="Schuetze T."/>
            <person name="Sepcic K."/>
            <person name="Shelest E."/>
            <person name="Sherlock G."/>
            <person name="Sophianopoulou V."/>
            <person name="Squina F.M."/>
            <person name="Sun H."/>
            <person name="Susca A."/>
            <person name="Todd R.B."/>
            <person name="Tsang A."/>
            <person name="Unkles S.E."/>
            <person name="van de Wiele N."/>
            <person name="van Rossen-Uffink D."/>
            <person name="Oliveira J.V."/>
            <person name="Vesth T.C."/>
            <person name="Visser J."/>
            <person name="Yu J.-H."/>
            <person name="Zhou M."/>
            <person name="Andersen M.R."/>
            <person name="Archer D.B."/>
            <person name="Baker S.E."/>
            <person name="Benoit I."/>
            <person name="Brakhage A.A."/>
            <person name="Braus G.H."/>
            <person name="Fischer R."/>
            <person name="Frisvad J.C."/>
            <person name="Goldman G.H."/>
            <person name="Houbraken J."/>
            <person name="Oakley B."/>
            <person name="Pocsi I."/>
            <person name="Scazzocchio C."/>
            <person name="Seiboth B."/>
            <person name="vanKuyk P.A."/>
            <person name="Wortman J."/>
            <person name="Dyer P.S."/>
            <person name="Grigoriev I.V."/>
        </authorList>
    </citation>
    <scope>NUCLEOTIDE SEQUENCE [LARGE SCALE GENOMIC DNA]</scope>
    <source>
        <strain evidence="15">ATCC 16872 / CBS 172.66 / WB 5094</strain>
    </source>
</reference>
<evidence type="ECO:0000256" key="11">
    <source>
        <dbReference type="ARBA" id="ARBA00023136"/>
    </source>
</evidence>
<name>A0A1L9WRW0_ASPA1</name>
<keyword evidence="7" id="KW-0812">Transmembrane</keyword>
<accession>A0A1L9WRW0</accession>
<evidence type="ECO:0000313" key="15">
    <source>
        <dbReference type="Proteomes" id="UP000184546"/>
    </source>
</evidence>
<keyword evidence="10" id="KW-1133">Transmembrane helix</keyword>
<dbReference type="RefSeq" id="XP_020055309.1">
    <property type="nucleotide sequence ID" value="XM_020199749.1"/>
</dbReference>
<evidence type="ECO:0000256" key="1">
    <source>
        <dbReference type="ARBA" id="ARBA00004606"/>
    </source>
</evidence>
<evidence type="ECO:0000256" key="2">
    <source>
        <dbReference type="ARBA" id="ARBA00004922"/>
    </source>
</evidence>
<proteinExistence type="inferred from homology"/>
<evidence type="ECO:0000313" key="14">
    <source>
        <dbReference type="EMBL" id="OJJ98969.1"/>
    </source>
</evidence>
<keyword evidence="6" id="KW-0808">Transferase</keyword>
<evidence type="ECO:0000259" key="12">
    <source>
        <dbReference type="Pfam" id="PF00024"/>
    </source>
</evidence>
<keyword evidence="5" id="KW-0328">Glycosyltransferase</keyword>